<feature type="compositionally biased region" description="Low complexity" evidence="1">
    <location>
        <begin position="230"/>
        <end position="280"/>
    </location>
</feature>
<feature type="compositionally biased region" description="Pro residues" evidence="1">
    <location>
        <begin position="281"/>
        <end position="299"/>
    </location>
</feature>
<protein>
    <recommendedName>
        <fullName evidence="4">PPE family protein</fullName>
    </recommendedName>
</protein>
<evidence type="ECO:0008006" key="4">
    <source>
        <dbReference type="Google" id="ProtNLM"/>
    </source>
</evidence>
<name>A0A285F463_9ACTN</name>
<evidence type="ECO:0000256" key="1">
    <source>
        <dbReference type="SAM" id="MobiDB-lite"/>
    </source>
</evidence>
<dbReference type="EMBL" id="OBDY01000001">
    <property type="protein sequence ID" value="SNY06055.1"/>
    <property type="molecule type" value="Genomic_DNA"/>
</dbReference>
<evidence type="ECO:0000313" key="3">
    <source>
        <dbReference type="Proteomes" id="UP000219612"/>
    </source>
</evidence>
<proteinExistence type="predicted"/>
<gene>
    <name evidence="2" type="ORF">SAMN05421748_101617</name>
</gene>
<feature type="region of interest" description="Disordered" evidence="1">
    <location>
        <begin position="192"/>
        <end position="473"/>
    </location>
</feature>
<evidence type="ECO:0000313" key="2">
    <source>
        <dbReference type="EMBL" id="SNY06055.1"/>
    </source>
</evidence>
<feature type="compositionally biased region" description="Gly residues" evidence="1">
    <location>
        <begin position="415"/>
        <end position="425"/>
    </location>
</feature>
<keyword evidence="3" id="KW-1185">Reference proteome</keyword>
<dbReference type="RefSeq" id="WP_143234375.1">
    <property type="nucleotide sequence ID" value="NZ_OBDY01000001.1"/>
</dbReference>
<feature type="compositionally biased region" description="Basic and acidic residues" evidence="1">
    <location>
        <begin position="431"/>
        <end position="442"/>
    </location>
</feature>
<reference evidence="2 3" key="1">
    <citation type="submission" date="2017-09" db="EMBL/GenBank/DDBJ databases">
        <authorList>
            <person name="Ehlers B."/>
            <person name="Leendertz F.H."/>
        </authorList>
    </citation>
    <scope>NUCLEOTIDE SEQUENCE [LARGE SCALE GENOMIC DNA]</scope>
    <source>
        <strain evidence="2 3">CGMCC 4.6857</strain>
    </source>
</reference>
<dbReference type="AlphaFoldDB" id="A0A285F463"/>
<feature type="compositionally biased region" description="Low complexity" evidence="1">
    <location>
        <begin position="300"/>
        <end position="332"/>
    </location>
</feature>
<organism evidence="2 3">
    <name type="scientific">Paractinoplanes atraurantiacus</name>
    <dbReference type="NCBI Taxonomy" id="1036182"/>
    <lineage>
        <taxon>Bacteria</taxon>
        <taxon>Bacillati</taxon>
        <taxon>Actinomycetota</taxon>
        <taxon>Actinomycetes</taxon>
        <taxon>Micromonosporales</taxon>
        <taxon>Micromonosporaceae</taxon>
        <taxon>Paractinoplanes</taxon>
    </lineage>
</organism>
<dbReference type="OrthoDB" id="3384464at2"/>
<feature type="region of interest" description="Disordered" evidence="1">
    <location>
        <begin position="141"/>
        <end position="161"/>
    </location>
</feature>
<sequence length="473" mass="48836">MLVADGGGGGGTNWYAMSVPDMQTRIQGPDTAKHYELLTGWKQSADLITEHRWQVQNYRDNLAAVWPPEKNEAAFAYLTRLDELIQNLDETYEAALANHDAFASATLSISLAQKDIQAIYDEYTNNSQLLTTFNAQQLQAQKADPGLTPTEKPPVADGRQEELRQKAAALLSTVSSDLALAQVSIRTPKLYQPSNKIDENNSPNDGTTYSAPPIPPITPAFVSDDESSRSSRPSITFPTTGPTSTGATPPGLTSPGLAPPAAASPSLSQQPGLILGGTNPQAPPPPITTPTPSPLPSGPSGPVTSPGLLPPVAGTPFTSGGTSTIPPTGTSPARSTNLPRESLVRPGSAGTGGVHVMPPGGLIGSTPTMGVGQPGGVRSGPARVNPVGGIIGGPNGPTGANGLRNQGIPPAGQSGNFGGPYGQAGGRTSARRSEPEDSRWDPDNPWVTAQGVDPVVMPPRDRKIDPGPAIGLD</sequence>
<dbReference type="Proteomes" id="UP000219612">
    <property type="component" value="Unassembled WGS sequence"/>
</dbReference>
<feature type="compositionally biased region" description="Polar residues" evidence="1">
    <location>
        <begin position="192"/>
        <end position="210"/>
    </location>
</feature>
<accession>A0A285F463</accession>